<evidence type="ECO:0000313" key="2">
    <source>
        <dbReference type="EMBL" id="NVZ57740.1"/>
    </source>
</evidence>
<name>A0A7Y7RUL8_9PSED</name>
<dbReference type="EMBL" id="JACAOZ010000012">
    <property type="protein sequence ID" value="NVZ57740.1"/>
    <property type="molecule type" value="Genomic_DNA"/>
</dbReference>
<organism evidence="2 3">
    <name type="scientific">Pseudomonas edaphica</name>
    <dbReference type="NCBI Taxonomy" id="2006980"/>
    <lineage>
        <taxon>Bacteria</taxon>
        <taxon>Pseudomonadati</taxon>
        <taxon>Pseudomonadota</taxon>
        <taxon>Gammaproteobacteria</taxon>
        <taxon>Pseudomonadales</taxon>
        <taxon>Pseudomonadaceae</taxon>
        <taxon>Pseudomonas</taxon>
    </lineage>
</organism>
<evidence type="ECO:0000313" key="3">
    <source>
        <dbReference type="Proteomes" id="UP000560470"/>
    </source>
</evidence>
<dbReference type="AlphaFoldDB" id="A0A7Y7RUL8"/>
<evidence type="ECO:0000256" key="1">
    <source>
        <dbReference type="SAM" id="Phobius"/>
    </source>
</evidence>
<dbReference type="RefSeq" id="WP_177034002.1">
    <property type="nucleotide sequence ID" value="NZ_JACAOZ010000012.1"/>
</dbReference>
<reference evidence="2 3" key="1">
    <citation type="submission" date="2020-04" db="EMBL/GenBank/DDBJ databases">
        <title>Molecular characterization of pseudomonads from Agaricus bisporus reveal novel blotch 2 pathogens in Western Europe.</title>
        <authorList>
            <person name="Taparia T."/>
            <person name="Krijger M."/>
            <person name="Haynes E."/>
            <person name="Elpinstone J.G."/>
            <person name="Noble R."/>
            <person name="Van Der Wolf J."/>
        </authorList>
    </citation>
    <scope>NUCLEOTIDE SEQUENCE [LARGE SCALE GENOMIC DNA]</scope>
    <source>
        <strain evidence="2 3">B7002</strain>
    </source>
</reference>
<protein>
    <submittedName>
        <fullName evidence="2">Uncharacterized protein</fullName>
    </submittedName>
</protein>
<proteinExistence type="predicted"/>
<keyword evidence="1" id="KW-0472">Membrane</keyword>
<feature type="transmembrane region" description="Helical" evidence="1">
    <location>
        <begin position="38"/>
        <end position="59"/>
    </location>
</feature>
<keyword evidence="1" id="KW-1133">Transmembrane helix</keyword>
<gene>
    <name evidence="2" type="ORF">HX797_15845</name>
</gene>
<accession>A0A7Y7RUL8</accession>
<keyword evidence="1" id="KW-0812">Transmembrane</keyword>
<sequence length="127" mass="12707">MSVTTEKELADAVSRNEDTIVIEGDLAKKTVRIKATGTVAWAVAIGSIGIVFYGVIATLGTGGAATPVAGVAAVAGSGAALSILGVATTTAAVSMAVSVRSLSVLKKLRGNYKIAIDSGDKVTLKRC</sequence>
<comment type="caution">
    <text evidence="2">The sequence shown here is derived from an EMBL/GenBank/DDBJ whole genome shotgun (WGS) entry which is preliminary data.</text>
</comment>
<dbReference type="Proteomes" id="UP000560470">
    <property type="component" value="Unassembled WGS sequence"/>
</dbReference>